<dbReference type="Gene3D" id="1.20.1600.10">
    <property type="entry name" value="Outer membrane efflux proteins (OEP)"/>
    <property type="match status" value="1"/>
</dbReference>
<comment type="similarity">
    <text evidence="2">Belongs to the outer membrane factor (OMF) (TC 1.B.17) family.</text>
</comment>
<evidence type="ECO:0000313" key="9">
    <source>
        <dbReference type="EMBL" id="SEP58310.1"/>
    </source>
</evidence>
<dbReference type="GO" id="GO:0015288">
    <property type="term" value="F:porin activity"/>
    <property type="evidence" value="ECO:0007669"/>
    <property type="project" value="TreeGrafter"/>
</dbReference>
<evidence type="ECO:0000256" key="3">
    <source>
        <dbReference type="ARBA" id="ARBA00022448"/>
    </source>
</evidence>
<organism evidence="9 10">
    <name type="scientific">Neolewinella agarilytica</name>
    <dbReference type="NCBI Taxonomy" id="478744"/>
    <lineage>
        <taxon>Bacteria</taxon>
        <taxon>Pseudomonadati</taxon>
        <taxon>Bacteroidota</taxon>
        <taxon>Saprospiria</taxon>
        <taxon>Saprospirales</taxon>
        <taxon>Lewinellaceae</taxon>
        <taxon>Neolewinella</taxon>
    </lineage>
</organism>
<evidence type="ECO:0000256" key="2">
    <source>
        <dbReference type="ARBA" id="ARBA00007613"/>
    </source>
</evidence>
<reference evidence="10" key="1">
    <citation type="submission" date="2016-10" db="EMBL/GenBank/DDBJ databases">
        <authorList>
            <person name="Varghese N."/>
            <person name="Submissions S."/>
        </authorList>
    </citation>
    <scope>NUCLEOTIDE SEQUENCE [LARGE SCALE GENOMIC DNA]</scope>
    <source>
        <strain evidence="10">DSM 24740</strain>
    </source>
</reference>
<evidence type="ECO:0000256" key="4">
    <source>
        <dbReference type="ARBA" id="ARBA00022452"/>
    </source>
</evidence>
<dbReference type="STRING" id="478744.SAMN05444359_101134"/>
<name>A0A1H8Z1L2_9BACT</name>
<evidence type="ECO:0000256" key="1">
    <source>
        <dbReference type="ARBA" id="ARBA00004442"/>
    </source>
</evidence>
<keyword evidence="8" id="KW-0732">Signal</keyword>
<dbReference type="Proteomes" id="UP000199021">
    <property type="component" value="Unassembled WGS sequence"/>
</dbReference>
<evidence type="ECO:0000256" key="5">
    <source>
        <dbReference type="ARBA" id="ARBA00022692"/>
    </source>
</evidence>
<keyword evidence="3" id="KW-0813">Transport</keyword>
<proteinExistence type="inferred from homology"/>
<comment type="subcellular location">
    <subcellularLocation>
        <location evidence="1">Cell outer membrane</location>
    </subcellularLocation>
</comment>
<dbReference type="InterPro" id="IPR051906">
    <property type="entry name" value="TolC-like"/>
</dbReference>
<dbReference type="InterPro" id="IPR003423">
    <property type="entry name" value="OMP_efflux"/>
</dbReference>
<dbReference type="GO" id="GO:0015562">
    <property type="term" value="F:efflux transmembrane transporter activity"/>
    <property type="evidence" value="ECO:0007669"/>
    <property type="project" value="InterPro"/>
</dbReference>
<evidence type="ECO:0000256" key="6">
    <source>
        <dbReference type="ARBA" id="ARBA00023136"/>
    </source>
</evidence>
<protein>
    <submittedName>
        <fullName evidence="9">Outer membrane protein TolC</fullName>
    </submittedName>
</protein>
<dbReference type="PANTHER" id="PTHR30026">
    <property type="entry name" value="OUTER MEMBRANE PROTEIN TOLC"/>
    <property type="match status" value="1"/>
</dbReference>
<keyword evidence="4" id="KW-1134">Transmembrane beta strand</keyword>
<dbReference type="AlphaFoldDB" id="A0A1H8Z1L2"/>
<dbReference type="RefSeq" id="WP_090164875.1">
    <property type="nucleotide sequence ID" value="NZ_FOFB01000001.1"/>
</dbReference>
<evidence type="ECO:0000313" key="10">
    <source>
        <dbReference type="Proteomes" id="UP000199021"/>
    </source>
</evidence>
<keyword evidence="5" id="KW-0812">Transmembrane</keyword>
<feature type="signal peptide" evidence="8">
    <location>
        <begin position="1"/>
        <end position="19"/>
    </location>
</feature>
<dbReference type="SUPFAM" id="SSF56954">
    <property type="entry name" value="Outer membrane efflux proteins (OEP)"/>
    <property type="match status" value="1"/>
</dbReference>
<dbReference type="PANTHER" id="PTHR30026:SF20">
    <property type="entry name" value="OUTER MEMBRANE PROTEIN TOLC"/>
    <property type="match status" value="1"/>
</dbReference>
<keyword evidence="6" id="KW-0472">Membrane</keyword>
<dbReference type="InParanoid" id="A0A1H8Z1L2"/>
<sequence length="447" mass="49717">MRTLLLCSFIPLLCTCVSAQTALSLSDAIQQGLQNNYQIRIAANELEVARNNDNYALTGKKPTISLGISPGIAYRNNSNPASIVAKSSTFSYNIAPSASLNWTLFNGGRIEMNKERLATLADLSAGQLQLQVENSIADIIDAYYNAVVQQEQIAVFQRVLDLSRDRIDYQAVRREFGQGGTFDELQANDAYLSDSTSLVLQQLNYENAIRNLLQLMGEEDFDQSITLTTKLELEEQIFDPEELDRKMLATNSQLRTLRINQELADINTRLIEAENKPTIALSAGASYDYSLATGTQTFVFGDAPPDARDLPGIGATTLSGQLGLTASYLLFDGGARDVRAQTSKLQELTSRLNVDATEQQLRTLLQNTLARYNNQREIVAITRRLIDNAERNIEISEERFKGGTINSFDYRQIQLAYVNAEFQLLSSLLNLQNTETELLRLTGQIVN</sequence>
<keyword evidence="10" id="KW-1185">Reference proteome</keyword>
<keyword evidence="7" id="KW-0998">Cell outer membrane</keyword>
<feature type="chain" id="PRO_5011577014" evidence="8">
    <location>
        <begin position="20"/>
        <end position="447"/>
    </location>
</feature>
<gene>
    <name evidence="9" type="ORF">SAMN05444359_101134</name>
</gene>
<dbReference type="GO" id="GO:1990281">
    <property type="term" value="C:efflux pump complex"/>
    <property type="evidence" value="ECO:0007669"/>
    <property type="project" value="TreeGrafter"/>
</dbReference>
<dbReference type="GO" id="GO:0009279">
    <property type="term" value="C:cell outer membrane"/>
    <property type="evidence" value="ECO:0007669"/>
    <property type="project" value="UniProtKB-SubCell"/>
</dbReference>
<dbReference type="Pfam" id="PF02321">
    <property type="entry name" value="OEP"/>
    <property type="match status" value="2"/>
</dbReference>
<evidence type="ECO:0000256" key="7">
    <source>
        <dbReference type="ARBA" id="ARBA00023237"/>
    </source>
</evidence>
<evidence type="ECO:0000256" key="8">
    <source>
        <dbReference type="SAM" id="SignalP"/>
    </source>
</evidence>
<accession>A0A1H8Z1L2</accession>
<dbReference type="OrthoDB" id="9771205at2"/>
<dbReference type="EMBL" id="FOFB01000001">
    <property type="protein sequence ID" value="SEP58310.1"/>
    <property type="molecule type" value="Genomic_DNA"/>
</dbReference>